<keyword evidence="3" id="KW-1185">Reference proteome</keyword>
<dbReference type="PANTHER" id="PTHR43355">
    <property type="entry name" value="FLAVIN REDUCTASE (NADPH)"/>
    <property type="match status" value="1"/>
</dbReference>
<dbReference type="InterPro" id="IPR016040">
    <property type="entry name" value="NAD(P)-bd_dom"/>
</dbReference>
<dbReference type="SUPFAM" id="SSF51735">
    <property type="entry name" value="NAD(P)-binding Rossmann-fold domains"/>
    <property type="match status" value="1"/>
</dbReference>
<organism evidence="2 3">
    <name type="scientific">Labedaea rhizosphaerae</name>
    <dbReference type="NCBI Taxonomy" id="598644"/>
    <lineage>
        <taxon>Bacteria</taxon>
        <taxon>Bacillati</taxon>
        <taxon>Actinomycetota</taxon>
        <taxon>Actinomycetes</taxon>
        <taxon>Pseudonocardiales</taxon>
        <taxon>Pseudonocardiaceae</taxon>
        <taxon>Labedaea</taxon>
    </lineage>
</organism>
<proteinExistence type="predicted"/>
<dbReference type="Proteomes" id="UP000295444">
    <property type="component" value="Unassembled WGS sequence"/>
</dbReference>
<gene>
    <name evidence="2" type="ORF">EV186_111122</name>
</gene>
<reference evidence="2 3" key="1">
    <citation type="submission" date="2019-03" db="EMBL/GenBank/DDBJ databases">
        <title>Genomic Encyclopedia of Type Strains, Phase IV (KMG-IV): sequencing the most valuable type-strain genomes for metagenomic binning, comparative biology and taxonomic classification.</title>
        <authorList>
            <person name="Goeker M."/>
        </authorList>
    </citation>
    <scope>NUCLEOTIDE SEQUENCE [LARGE SCALE GENOMIC DNA]</scope>
    <source>
        <strain evidence="2 3">DSM 45361</strain>
    </source>
</reference>
<dbReference type="OrthoDB" id="3191258at2"/>
<protein>
    <recommendedName>
        <fullName evidence="1">NAD(P)-binding domain-containing protein</fullName>
    </recommendedName>
</protein>
<dbReference type="InterPro" id="IPR036291">
    <property type="entry name" value="NAD(P)-bd_dom_sf"/>
</dbReference>
<dbReference type="Pfam" id="PF13460">
    <property type="entry name" value="NAD_binding_10"/>
    <property type="match status" value="1"/>
</dbReference>
<sequence length="200" mass="21000">MKITVVGATGMVGTQVVAEAARRDHEVTAVSRTGAVRGDATDRERMVELFADADVVVGATRPAPGQEHTVVETITALLDAAAATGTRILVVGGSGPLRTPGEPGRLVRDNPEFVPARWRGFAAASCAQFSVCQEHGADWTYLSPPAVLEPGDRTGGYRRGTDTLLVAPDGSSRISAADLAVAILDELETPSPHRHFTVAY</sequence>
<comment type="caution">
    <text evidence="2">The sequence shown here is derived from an EMBL/GenBank/DDBJ whole genome shotgun (WGS) entry which is preliminary data.</text>
</comment>
<dbReference type="InterPro" id="IPR051606">
    <property type="entry name" value="Polyketide_Oxido-like"/>
</dbReference>
<evidence type="ECO:0000259" key="1">
    <source>
        <dbReference type="Pfam" id="PF13460"/>
    </source>
</evidence>
<evidence type="ECO:0000313" key="2">
    <source>
        <dbReference type="EMBL" id="TDP89996.1"/>
    </source>
</evidence>
<dbReference type="RefSeq" id="WP_133854271.1">
    <property type="nucleotide sequence ID" value="NZ_SNXZ01000011.1"/>
</dbReference>
<dbReference type="EMBL" id="SNXZ01000011">
    <property type="protein sequence ID" value="TDP89996.1"/>
    <property type="molecule type" value="Genomic_DNA"/>
</dbReference>
<dbReference type="Gene3D" id="3.40.50.720">
    <property type="entry name" value="NAD(P)-binding Rossmann-like Domain"/>
    <property type="match status" value="1"/>
</dbReference>
<evidence type="ECO:0000313" key="3">
    <source>
        <dbReference type="Proteomes" id="UP000295444"/>
    </source>
</evidence>
<feature type="domain" description="NAD(P)-binding" evidence="1">
    <location>
        <begin position="7"/>
        <end position="186"/>
    </location>
</feature>
<dbReference type="PANTHER" id="PTHR43355:SF2">
    <property type="entry name" value="FLAVIN REDUCTASE (NADPH)"/>
    <property type="match status" value="1"/>
</dbReference>
<dbReference type="AlphaFoldDB" id="A0A4R6RV77"/>
<name>A0A4R6RV77_LABRH</name>
<dbReference type="GO" id="GO:0016646">
    <property type="term" value="F:oxidoreductase activity, acting on the CH-NH group of donors, NAD or NADP as acceptor"/>
    <property type="evidence" value="ECO:0007669"/>
    <property type="project" value="TreeGrafter"/>
</dbReference>
<accession>A0A4R6RV77</accession>